<keyword evidence="2" id="KW-0677">Repeat</keyword>
<evidence type="ECO:0000256" key="5">
    <source>
        <dbReference type="PROSITE-ProRule" id="PRU00221"/>
    </source>
</evidence>
<organism evidence="8 9">
    <name type="scientific">Fusarium flagelliforme</name>
    <dbReference type="NCBI Taxonomy" id="2675880"/>
    <lineage>
        <taxon>Eukaryota</taxon>
        <taxon>Fungi</taxon>
        <taxon>Dikarya</taxon>
        <taxon>Ascomycota</taxon>
        <taxon>Pezizomycotina</taxon>
        <taxon>Sordariomycetes</taxon>
        <taxon>Hypocreomycetidae</taxon>
        <taxon>Hypocreales</taxon>
        <taxon>Nectriaceae</taxon>
        <taxon>Fusarium</taxon>
        <taxon>Fusarium incarnatum-equiseti species complex</taxon>
    </lineage>
</organism>
<dbReference type="STRING" id="2594813.A0A395MHA9"/>
<keyword evidence="3" id="KW-0863">Zinc-finger</keyword>
<dbReference type="Pfam" id="PF00400">
    <property type="entry name" value="WD40"/>
    <property type="match status" value="1"/>
</dbReference>
<dbReference type="SUPFAM" id="SSF144232">
    <property type="entry name" value="HIT/MYND zinc finger-like"/>
    <property type="match status" value="1"/>
</dbReference>
<dbReference type="Pfam" id="PF01753">
    <property type="entry name" value="zf-MYND"/>
    <property type="match status" value="1"/>
</dbReference>
<dbReference type="PANTHER" id="PTHR10039">
    <property type="entry name" value="AMELOGENIN"/>
    <property type="match status" value="1"/>
</dbReference>
<keyword evidence="5" id="KW-0853">WD repeat</keyword>
<evidence type="ECO:0000256" key="6">
    <source>
        <dbReference type="SAM" id="SignalP"/>
    </source>
</evidence>
<evidence type="ECO:0000313" key="9">
    <source>
        <dbReference type="Proteomes" id="UP000265631"/>
    </source>
</evidence>
<protein>
    <submittedName>
        <fullName evidence="8">Wd40 repeat-like protein</fullName>
    </submittedName>
</protein>
<evidence type="ECO:0000259" key="7">
    <source>
        <dbReference type="PROSITE" id="PS01360"/>
    </source>
</evidence>
<dbReference type="SUPFAM" id="SSF52540">
    <property type="entry name" value="P-loop containing nucleoside triphosphate hydrolases"/>
    <property type="match status" value="1"/>
</dbReference>
<feature type="repeat" description="WD" evidence="5">
    <location>
        <begin position="1187"/>
        <end position="1228"/>
    </location>
</feature>
<gene>
    <name evidence="8" type="ORF">FIE12Z_8606</name>
</gene>
<evidence type="ECO:0000256" key="3">
    <source>
        <dbReference type="ARBA" id="ARBA00022771"/>
    </source>
</evidence>
<dbReference type="PROSITE" id="PS50294">
    <property type="entry name" value="WD_REPEATS_REGION"/>
    <property type="match status" value="1"/>
</dbReference>
<dbReference type="InterPro" id="IPR031359">
    <property type="entry name" value="NACHT_N"/>
</dbReference>
<evidence type="ECO:0000313" key="8">
    <source>
        <dbReference type="EMBL" id="RFN47150.1"/>
    </source>
</evidence>
<dbReference type="Pfam" id="PF24883">
    <property type="entry name" value="NPHP3_N"/>
    <property type="match status" value="1"/>
</dbReference>
<evidence type="ECO:0000256" key="4">
    <source>
        <dbReference type="ARBA" id="ARBA00022833"/>
    </source>
</evidence>
<dbReference type="Proteomes" id="UP000265631">
    <property type="component" value="Unassembled WGS sequence"/>
</dbReference>
<accession>A0A395MHA9</accession>
<dbReference type="InterPro" id="IPR002893">
    <property type="entry name" value="Znf_MYND"/>
</dbReference>
<keyword evidence="1" id="KW-0479">Metal-binding</keyword>
<dbReference type="SUPFAM" id="SSF50978">
    <property type="entry name" value="WD40 repeat-like"/>
    <property type="match status" value="1"/>
</dbReference>
<dbReference type="SMART" id="SM00320">
    <property type="entry name" value="WD40"/>
    <property type="match status" value="3"/>
</dbReference>
<dbReference type="GO" id="GO:0008270">
    <property type="term" value="F:zinc ion binding"/>
    <property type="evidence" value="ECO:0007669"/>
    <property type="project" value="UniProtKB-KW"/>
</dbReference>
<comment type="caution">
    <text evidence="8">The sequence shown here is derived from an EMBL/GenBank/DDBJ whole genome shotgun (WGS) entry which is preliminary data.</text>
</comment>
<dbReference type="Gene3D" id="3.40.50.300">
    <property type="entry name" value="P-loop containing nucleotide triphosphate hydrolases"/>
    <property type="match status" value="1"/>
</dbReference>
<dbReference type="Pfam" id="PF17100">
    <property type="entry name" value="NACHT_N"/>
    <property type="match status" value="1"/>
</dbReference>
<keyword evidence="4" id="KW-0862">Zinc</keyword>
<reference evidence="8 9" key="1">
    <citation type="journal article" date="2018" name="PLoS Pathog.">
        <title>Evolution of structural diversity of trichothecenes, a family of toxins produced by plant pathogenic and entomopathogenic fungi.</title>
        <authorList>
            <person name="Proctor R.H."/>
            <person name="McCormick S.P."/>
            <person name="Kim H.S."/>
            <person name="Cardoza R.E."/>
            <person name="Stanley A.M."/>
            <person name="Lindo L."/>
            <person name="Kelly A."/>
            <person name="Brown D.W."/>
            <person name="Lee T."/>
            <person name="Vaughan M.M."/>
            <person name="Alexander N.J."/>
            <person name="Busman M."/>
            <person name="Gutierrez S."/>
        </authorList>
    </citation>
    <scope>NUCLEOTIDE SEQUENCE [LARGE SCALE GENOMIC DNA]</scope>
    <source>
        <strain evidence="8 9">NRRL 13405</strain>
    </source>
</reference>
<dbReference type="InterPro" id="IPR011047">
    <property type="entry name" value="Quinoprotein_ADH-like_sf"/>
</dbReference>
<evidence type="ECO:0000256" key="2">
    <source>
        <dbReference type="ARBA" id="ARBA00022737"/>
    </source>
</evidence>
<dbReference type="InterPro" id="IPR027417">
    <property type="entry name" value="P-loop_NTPase"/>
</dbReference>
<feature type="signal peptide" evidence="6">
    <location>
        <begin position="1"/>
        <end position="23"/>
    </location>
</feature>
<dbReference type="SUPFAM" id="SSF50998">
    <property type="entry name" value="Quinoprotein alcohol dehydrogenase-like"/>
    <property type="match status" value="1"/>
</dbReference>
<dbReference type="InterPro" id="IPR056884">
    <property type="entry name" value="NPHP3-like_N"/>
</dbReference>
<proteinExistence type="predicted"/>
<feature type="domain" description="MYND-type" evidence="7">
    <location>
        <begin position="60"/>
        <end position="103"/>
    </location>
</feature>
<dbReference type="InterPro" id="IPR001680">
    <property type="entry name" value="WD40_rpt"/>
</dbReference>
<feature type="chain" id="PRO_5017454591" evidence="6">
    <location>
        <begin position="24"/>
        <end position="1924"/>
    </location>
</feature>
<name>A0A395MHA9_9HYPO</name>
<keyword evidence="6" id="KW-0732">Signal</keyword>
<dbReference type="EMBL" id="PXXK01000270">
    <property type="protein sequence ID" value="RFN47150.1"/>
    <property type="molecule type" value="Genomic_DNA"/>
</dbReference>
<dbReference type="PROSITE" id="PS50082">
    <property type="entry name" value="WD_REPEATS_2"/>
    <property type="match status" value="1"/>
</dbReference>
<keyword evidence="9" id="KW-1185">Reference proteome</keyword>
<dbReference type="PANTHER" id="PTHR10039:SF17">
    <property type="entry name" value="FUNGAL STAND N-TERMINAL GOODBYE DOMAIN-CONTAINING PROTEIN-RELATED"/>
    <property type="match status" value="1"/>
</dbReference>
<dbReference type="Gene3D" id="6.10.140.2220">
    <property type="match status" value="1"/>
</dbReference>
<evidence type="ECO:0000256" key="1">
    <source>
        <dbReference type="ARBA" id="ARBA00022723"/>
    </source>
</evidence>
<sequence>MLAKTIFVMAFATLSMAAPQASSDRNAQMKRVEELRGKGLTCNEGVQGSILCSDGLGGDCLPSGCGAGFANPDLLKRCGACGVVKYCGQPHQRADRPRHKVQCVPIKEQREKLAEEEAKLRANPGEDTNEHLPVYMSALFDMMSAILNVRTGEAVEAALGHALEMLRLCRGDNQGVRSYVPALYLRLGRDQEAYDFIKWHATVPDEKYEWHNTSLRYLDLHDQDAFEPVFEKTHYYNVAFTVALTLIKIRLMKDLESLQDFLQKSPGASEEARRAHLEEEAMSDILLKRTQNVAHSNYKELIAQLKNQINQLYEKVKKDNPHFWPGVQNPMLYAYDVPTGYTVGSREEAVLIFRQSWYSWAETEPAITYIRVANADCGALSAEPQAALAWACILGVLPRDADAAEGLTKIIFMLVRYQNLEESVLAHDSEAASYSASTSTHELLSNIEDKLIDIYKKVYLYQIRFVLQYGRGKCRRNMGGILKPEDWKEQWKEIDTARQLVDQAVLDRVGARTLETWATVKEIEMTTTETLKAVHDLDARMKDMDIKEQSAQERELLLQLPIAADAAFDSAKVLSAQSFCLEGTQHDILSKIGDWAEDPSGELIFWLYSMAGTGKSSIALTVADALKQRRPLTTGRNPPTTAFLGASFFFKQVDNTRNDTQRFFTTVAWSLAEVFDDFKPLVAQAVDDNLTIGTKAPQQQLQHLLVETLSILDGKTFLPIRLIVVVDALDECLDRSQAKELISLLAVQLKDLQKVQLRVLITSRREEHIQQAFGQLEEGLYRPVPLEKIRLDEENDSDDITRYIRTTLRAIARQHDCDEDEISTTIIKQLSEKANGLFIYAATACRFLDAGDFADPMDRQDRLDLILDTGPATDDWGEDGPQNHIDDIYLKVLSFPAREKLSPAARRITYEIMKNALGFLVTVFQPVTIQSLRGFVQCVVKGPGDMTERLRRLLKKLQAIVTIPTDEKSPLELMHLSFRDFILSKERTKHLNFEVDEGEMHKKAFLYCLSTMSSELHQDICGLNWPGTTASEISGERVEERIRPHLRYICRYWVDHLAKLDQQNQREVGLLDGGSVHTFLQKNFLYWLEVIALIKETATAILMMDKLQTLVESTEHENLSLLIHDLRRFILSNRWIIDHAPLQIYVSALVFSPSKVRTKSPFQNHIPSWVVQLPDIDDQWSPELSVLQGHTDHIYFVACSPVENLIVSLSHDKTARIWDAVTGTERFTFDVSAGYSCAAFSPDGESIAFGRWEGAIDIREFAKGTTLELKGCDGPLAHVVYSPKTGAMLALVVDYKTFKIWGIDEGCIKHVIPAIADAHWAVRATCQFTSDEQYLIVSGSPHGMTMWDTQRGHCVRKFDRFDTGGVNDFTISRDGSTVALVTRPGKVAIMNVISGEIEVKYPGNKYFEIVSSPCGTSVLARKIGGDIVLLNAANPFGLEQLPGSIVEHCFAISWDGKLLASGFGRDIRLWEVQINSTLIQRPIEGGKHFETLQFSPESTLVYGYSLYQDNAQVRYLTGRELVLRRRAVKTIRFSPHGNFVALRVQEDDPYEDDDNTDYVEGEGNLCELWNSTMTSRTLAHKEWKEVFFSPDGRYLALLPFEGEAQAEIVDSTTLETEMTCQCSDITYMEFSPDGEVIVIFCPQYGTLEGLCEVWNIPRREQIYRFTVYIYAKPRDDWAGITFSPDCSFIALISAWNTAEGLDEWKIIHLTKGVRGLVKGQGSGNPIFHAQGHFLAIRQTFFIDIRETSSLLSRGHFKLAGGNIKGGDIKGHDRCNMAFSAAGTFVCTSREYGSTNTVIQQWNIASGSEIGRYVVGGDISHLSFSDDRYFVCDQGRLPLPQSNPGMENNRKTEYEDAQNLLYVGGEWLYRGLEKLLWLPLPYQSQISRIQGNTLALSHEDGNIRIIRFDLAAIPIRYIGSEPLGS</sequence>
<dbReference type="Gene3D" id="2.130.10.10">
    <property type="entry name" value="YVTN repeat-like/Quinoprotein amine dehydrogenase"/>
    <property type="match status" value="3"/>
</dbReference>
<dbReference type="InterPro" id="IPR036322">
    <property type="entry name" value="WD40_repeat_dom_sf"/>
</dbReference>
<dbReference type="PROSITE" id="PS01360">
    <property type="entry name" value="ZF_MYND_1"/>
    <property type="match status" value="1"/>
</dbReference>
<dbReference type="InterPro" id="IPR015943">
    <property type="entry name" value="WD40/YVTN_repeat-like_dom_sf"/>
</dbReference>